<dbReference type="EMBL" id="ANFO01000440">
    <property type="protein sequence ID" value="KGQ09467.1"/>
    <property type="molecule type" value="Genomic_DNA"/>
</dbReference>
<accession>A0A0A2VSW8</accession>
<feature type="region of interest" description="Disordered" evidence="4">
    <location>
        <begin position="1088"/>
        <end position="1125"/>
    </location>
</feature>
<name>A0A0A2VSW8_BEABA</name>
<dbReference type="InterPro" id="IPR000330">
    <property type="entry name" value="SNF2_N"/>
</dbReference>
<dbReference type="InterPro" id="IPR027417">
    <property type="entry name" value="P-loop_NTPase"/>
</dbReference>
<dbReference type="STRING" id="1245745.A0A0A2VSW8"/>
<dbReference type="Gene3D" id="3.40.50.300">
    <property type="entry name" value="P-loop containing nucleotide triphosphate hydrolases"/>
    <property type="match status" value="1"/>
</dbReference>
<comment type="caution">
    <text evidence="6">The sequence shown here is derived from an EMBL/GenBank/DDBJ whole genome shotgun (WGS) entry which is preliminary data.</text>
</comment>
<keyword evidence="3" id="KW-0067">ATP-binding</keyword>
<sequence length="1125" mass="125170">MSPRSPHYIPVGCLAIPRSEVNVEHSLWQADDAIWKPLVRPENSKSDRIPDEAARNGGTRSIMQTALLHSAKSVSQLLDARWAQFEYRTFPEFDDTTVVRVYLLADDALRSSISRALEILNKHRFKILTEVDSSARVWAGLEKPLPNERNPLALNTLEEFDAPTSLLELFNNIPSPAPDTAIITDPLLNQAIENVIKGKISGLKSELLPYQKQSIALMIQKEACPGSVLDPRLVHLHDRDGHSWYVDPVAKTVLRDARYYDAVSGGILAEEMGTGKTIICLALVLATRAFPAETPEVYWSPAPPVRKSVGSLMDMAASCANRYSQSWMTYYGHAKKDDFRGTAIANAIQRNPSSYTLPGAKPRKRARGGSNLGLPRTIYLSSTSLVIVPENLLSQWQQEISEHTEDLEVLVLAKHDVIPRTEILLKYDILLFSRSRFDKVVKSEGISKTPLASIHFKRCIVDEGHILGNSKFSNKSLLLQGLDELQFTSRWVVTGTPSRGLYGASGQSSGDTLLQKGTLKSSSMTQMSAAQERKDIDRLGAIAALYLKARPWATSASEASEMGDTLAKWAAHFSSPTSGSGWVQRWKCLKLTINSLILRHQLHEVLDLLPPVDEKIVLLDGSYQDMLSLNIFAMMIIFNSVQSQRTDADYFFHAKQRKSLLQIVHNLKQSSFFGGSFFSVEEIEKAVQTAEEFLEKKEVEINDEDEALLKTAIDFGHLVLKNELRILSNRFHEMPVCVAGFPGGAGRYWSLDGEENGFICTSASMMLTVQKMLYNAASKAVDDPGQLNSLLNGGLIQNGLLERERAETEAESIRRATKTATTLAGNTKLGNDKPKSLHRYRHGIHGAEPAQMVTDEAFASVLAETKLVSTVSAKLSYLLDSIVKHQADEKIIIFYENENVAWYLANMLDMLEIQHLIYSNTISADRRAEYVRTFHHNKRFRVLLMDISKAAFGLDMHAASRVYFINPVLNPQVQSQAIARVRRISQHRGVSVETLVLKGSIDEVILDRKEHMTQAEHVKAKTILDVSLIKDWIRNAKIMRVVEAGDSHAAQMVPLATPLPIFGKGFGRLAGPDEGLVKDQAVAPKAALPDRAATWAPSGQKRVREGDTEQRLARRVRFTGESDSP</sequence>
<dbReference type="Pfam" id="PF00176">
    <property type="entry name" value="SNF2-rel_dom"/>
    <property type="match status" value="1"/>
</dbReference>
<evidence type="ECO:0000313" key="7">
    <source>
        <dbReference type="Proteomes" id="UP000030106"/>
    </source>
</evidence>
<dbReference type="PROSITE" id="PS51194">
    <property type="entry name" value="HELICASE_CTER"/>
    <property type="match status" value="1"/>
</dbReference>
<dbReference type="InterPro" id="IPR038718">
    <property type="entry name" value="SNF2-like_sf"/>
</dbReference>
<dbReference type="InterPro" id="IPR014001">
    <property type="entry name" value="Helicase_ATP-bd"/>
</dbReference>
<dbReference type="PANTHER" id="PTHR45626:SF51">
    <property type="entry name" value="SNF2-RELATED DOMAIN-CONTAINING PROTEIN"/>
    <property type="match status" value="1"/>
</dbReference>
<evidence type="ECO:0000256" key="4">
    <source>
        <dbReference type="SAM" id="MobiDB-lite"/>
    </source>
</evidence>
<dbReference type="CDD" id="cd18793">
    <property type="entry name" value="SF2_C_SNF"/>
    <property type="match status" value="1"/>
</dbReference>
<dbReference type="Proteomes" id="UP000030106">
    <property type="component" value="Unassembled WGS sequence"/>
</dbReference>
<keyword evidence="6" id="KW-0347">Helicase</keyword>
<feature type="domain" description="Helicase C-terminal" evidence="5">
    <location>
        <begin position="877"/>
        <end position="1020"/>
    </location>
</feature>
<dbReference type="Pfam" id="PF00271">
    <property type="entry name" value="Helicase_C"/>
    <property type="match status" value="1"/>
</dbReference>
<dbReference type="GO" id="GO:0005524">
    <property type="term" value="F:ATP binding"/>
    <property type="evidence" value="ECO:0007669"/>
    <property type="project" value="UniProtKB-KW"/>
</dbReference>
<dbReference type="InterPro" id="IPR050628">
    <property type="entry name" value="SNF2_RAD54_helicase_TF"/>
</dbReference>
<evidence type="ECO:0000256" key="3">
    <source>
        <dbReference type="ARBA" id="ARBA00022840"/>
    </source>
</evidence>
<proteinExistence type="predicted"/>
<dbReference type="GO" id="GO:0006281">
    <property type="term" value="P:DNA repair"/>
    <property type="evidence" value="ECO:0007669"/>
    <property type="project" value="TreeGrafter"/>
</dbReference>
<dbReference type="AlphaFoldDB" id="A0A0A2VSW8"/>
<evidence type="ECO:0000313" key="6">
    <source>
        <dbReference type="EMBL" id="KGQ09467.1"/>
    </source>
</evidence>
<keyword evidence="2" id="KW-0378">Hydrolase</keyword>
<dbReference type="GO" id="GO:0008094">
    <property type="term" value="F:ATP-dependent activity, acting on DNA"/>
    <property type="evidence" value="ECO:0007669"/>
    <property type="project" value="TreeGrafter"/>
</dbReference>
<feature type="compositionally biased region" description="Basic and acidic residues" evidence="4">
    <location>
        <begin position="1102"/>
        <end position="1112"/>
    </location>
</feature>
<dbReference type="PANTHER" id="PTHR45626">
    <property type="entry name" value="TRANSCRIPTION TERMINATION FACTOR 2-RELATED"/>
    <property type="match status" value="1"/>
</dbReference>
<dbReference type="OrthoDB" id="2801544at2759"/>
<evidence type="ECO:0000259" key="5">
    <source>
        <dbReference type="PROSITE" id="PS51194"/>
    </source>
</evidence>
<dbReference type="GO" id="GO:0005634">
    <property type="term" value="C:nucleus"/>
    <property type="evidence" value="ECO:0007669"/>
    <property type="project" value="TreeGrafter"/>
</dbReference>
<dbReference type="GO" id="GO:0004386">
    <property type="term" value="F:helicase activity"/>
    <property type="evidence" value="ECO:0007669"/>
    <property type="project" value="UniProtKB-KW"/>
</dbReference>
<keyword evidence="1" id="KW-0547">Nucleotide-binding</keyword>
<evidence type="ECO:0000256" key="1">
    <source>
        <dbReference type="ARBA" id="ARBA00022741"/>
    </source>
</evidence>
<reference evidence="6 7" key="1">
    <citation type="submission" date="2012-10" db="EMBL/GenBank/DDBJ databases">
        <title>Genome sequencing and analysis of entomopathogenic fungi Beauveria bassiana D1-5.</title>
        <authorList>
            <person name="Li Q."/>
            <person name="Wang L."/>
            <person name="Zhang Z."/>
            <person name="Wang Q."/>
            <person name="Ren J."/>
            <person name="Wang M."/>
            <person name="Xu W."/>
            <person name="Wang J."/>
            <person name="Lu Y."/>
            <person name="Du Q."/>
            <person name="Sun Z."/>
        </authorList>
    </citation>
    <scope>NUCLEOTIDE SEQUENCE [LARGE SCALE GENOMIC DNA]</scope>
    <source>
        <strain evidence="6 7">D1-5</strain>
    </source>
</reference>
<gene>
    <name evidence="6" type="ORF">BBAD15_g5166</name>
</gene>
<evidence type="ECO:0000256" key="2">
    <source>
        <dbReference type="ARBA" id="ARBA00022801"/>
    </source>
</evidence>
<organism evidence="6 7">
    <name type="scientific">Beauveria bassiana D1-5</name>
    <dbReference type="NCBI Taxonomy" id="1245745"/>
    <lineage>
        <taxon>Eukaryota</taxon>
        <taxon>Fungi</taxon>
        <taxon>Dikarya</taxon>
        <taxon>Ascomycota</taxon>
        <taxon>Pezizomycotina</taxon>
        <taxon>Sordariomycetes</taxon>
        <taxon>Hypocreomycetidae</taxon>
        <taxon>Hypocreales</taxon>
        <taxon>Cordycipitaceae</taxon>
        <taxon>Beauveria</taxon>
    </lineage>
</organism>
<dbReference type="HOGENOM" id="CLU_003233_1_0_1"/>
<protein>
    <submittedName>
        <fullName evidence="6">Putative ATP-dependent helicase C17A2.12</fullName>
    </submittedName>
</protein>
<dbReference type="eggNOG" id="KOG1001">
    <property type="taxonomic scope" value="Eukaryota"/>
</dbReference>
<dbReference type="Gene3D" id="3.40.50.10810">
    <property type="entry name" value="Tandem AAA-ATPase domain"/>
    <property type="match status" value="2"/>
</dbReference>
<dbReference type="GO" id="GO:0016787">
    <property type="term" value="F:hydrolase activity"/>
    <property type="evidence" value="ECO:0007669"/>
    <property type="project" value="UniProtKB-KW"/>
</dbReference>
<dbReference type="InterPro" id="IPR001650">
    <property type="entry name" value="Helicase_C-like"/>
</dbReference>
<dbReference type="InterPro" id="IPR049730">
    <property type="entry name" value="SNF2/RAD54-like_C"/>
</dbReference>
<dbReference type="SMART" id="SM00487">
    <property type="entry name" value="DEXDc"/>
    <property type="match status" value="1"/>
</dbReference>
<dbReference type="SUPFAM" id="SSF52540">
    <property type="entry name" value="P-loop containing nucleoside triphosphate hydrolases"/>
    <property type="match status" value="2"/>
</dbReference>